<dbReference type="Gene3D" id="2.40.110.10">
    <property type="entry name" value="Butyryl-CoA Dehydrogenase, subunit A, domain 2"/>
    <property type="match status" value="1"/>
</dbReference>
<dbReference type="Pfam" id="PF00441">
    <property type="entry name" value="Acyl-CoA_dh_1"/>
    <property type="match status" value="1"/>
</dbReference>
<evidence type="ECO:0000313" key="8">
    <source>
        <dbReference type="EMBL" id="EHR51920.1"/>
    </source>
</evidence>
<proteinExistence type="inferred from homology"/>
<evidence type="ECO:0000256" key="5">
    <source>
        <dbReference type="ARBA" id="ARBA00023002"/>
    </source>
</evidence>
<dbReference type="InterPro" id="IPR046373">
    <property type="entry name" value="Acyl-CoA_Oxase/DH_mid-dom_sf"/>
</dbReference>
<comment type="similarity">
    <text evidence="2">Belongs to the acyl-CoA dehydrogenase family.</text>
</comment>
<dbReference type="Pfam" id="PF02771">
    <property type="entry name" value="Acyl-CoA_dh_N"/>
    <property type="match status" value="1"/>
</dbReference>
<dbReference type="GO" id="GO:0050660">
    <property type="term" value="F:flavin adenine dinucleotide binding"/>
    <property type="evidence" value="ECO:0007669"/>
    <property type="project" value="InterPro"/>
</dbReference>
<dbReference type="SUPFAM" id="SSF56645">
    <property type="entry name" value="Acyl-CoA dehydrogenase NM domain-like"/>
    <property type="match status" value="1"/>
</dbReference>
<dbReference type="EMBL" id="CM001439">
    <property type="protein sequence ID" value="EHR51920.1"/>
    <property type="molecule type" value="Genomic_DNA"/>
</dbReference>
<dbReference type="AlphaFoldDB" id="H5WZY3"/>
<protein>
    <submittedName>
        <fullName evidence="8">Acyl-CoA dehydrogenase</fullName>
    </submittedName>
</protein>
<dbReference type="PANTHER" id="PTHR43884">
    <property type="entry name" value="ACYL-COA DEHYDROGENASE"/>
    <property type="match status" value="1"/>
</dbReference>
<dbReference type="Proteomes" id="UP000004926">
    <property type="component" value="Chromosome"/>
</dbReference>
<dbReference type="Gene3D" id="1.20.140.10">
    <property type="entry name" value="Butyryl-CoA Dehydrogenase, subunit A, domain 3"/>
    <property type="match status" value="1"/>
</dbReference>
<evidence type="ECO:0000256" key="2">
    <source>
        <dbReference type="ARBA" id="ARBA00009347"/>
    </source>
</evidence>
<dbReference type="InterPro" id="IPR009100">
    <property type="entry name" value="AcylCoA_DH/oxidase_NM_dom_sf"/>
</dbReference>
<dbReference type="GO" id="GO:0003995">
    <property type="term" value="F:acyl-CoA dehydrogenase activity"/>
    <property type="evidence" value="ECO:0007669"/>
    <property type="project" value="TreeGrafter"/>
</dbReference>
<evidence type="ECO:0000256" key="1">
    <source>
        <dbReference type="ARBA" id="ARBA00001974"/>
    </source>
</evidence>
<dbReference type="CDD" id="cd00567">
    <property type="entry name" value="ACAD"/>
    <property type="match status" value="1"/>
</dbReference>
<dbReference type="InterPro" id="IPR036250">
    <property type="entry name" value="AcylCo_DH-like_C"/>
</dbReference>
<dbReference type="Gene3D" id="1.10.540.10">
    <property type="entry name" value="Acyl-CoA dehydrogenase/oxidase, N-terminal domain"/>
    <property type="match status" value="1"/>
</dbReference>
<dbReference type="PANTHER" id="PTHR43884:SF20">
    <property type="entry name" value="ACYL-COA DEHYDROGENASE FADE28"/>
    <property type="match status" value="1"/>
</dbReference>
<dbReference type="InterPro" id="IPR013786">
    <property type="entry name" value="AcylCoA_DH/ox_N"/>
</dbReference>
<feature type="domain" description="Acyl-CoA dehydrogenase/oxidase C-terminal" evidence="6">
    <location>
        <begin position="222"/>
        <end position="354"/>
    </location>
</feature>
<dbReference type="STRING" id="882083.SacmaDRAFT_3707"/>
<dbReference type="SUPFAM" id="SSF47203">
    <property type="entry name" value="Acyl-CoA dehydrogenase C-terminal domain-like"/>
    <property type="match status" value="1"/>
</dbReference>
<evidence type="ECO:0000259" key="7">
    <source>
        <dbReference type="Pfam" id="PF02771"/>
    </source>
</evidence>
<feature type="domain" description="Acyl-CoA dehydrogenase/oxidase N-terminal" evidence="7">
    <location>
        <begin position="6"/>
        <end position="116"/>
    </location>
</feature>
<keyword evidence="4" id="KW-0274">FAD</keyword>
<keyword evidence="9" id="KW-1185">Reference proteome</keyword>
<keyword evidence="5" id="KW-0560">Oxidoreductase</keyword>
<dbReference type="HOGENOM" id="CLU_018204_5_3_11"/>
<organism evidence="8 9">
    <name type="scientific">Saccharomonospora marina XMU15</name>
    <dbReference type="NCBI Taxonomy" id="882083"/>
    <lineage>
        <taxon>Bacteria</taxon>
        <taxon>Bacillati</taxon>
        <taxon>Actinomycetota</taxon>
        <taxon>Actinomycetes</taxon>
        <taxon>Pseudonocardiales</taxon>
        <taxon>Pseudonocardiaceae</taxon>
        <taxon>Saccharomonospora</taxon>
    </lineage>
</organism>
<name>H5WZY3_9PSEU</name>
<dbReference type="RefSeq" id="WP_009155302.1">
    <property type="nucleotide sequence ID" value="NZ_CM001439.1"/>
</dbReference>
<evidence type="ECO:0000256" key="4">
    <source>
        <dbReference type="ARBA" id="ARBA00022827"/>
    </source>
</evidence>
<comment type="cofactor">
    <cofactor evidence="1">
        <name>FAD</name>
        <dbReference type="ChEBI" id="CHEBI:57692"/>
    </cofactor>
</comment>
<accession>H5WZY3</accession>
<evidence type="ECO:0000313" key="9">
    <source>
        <dbReference type="Proteomes" id="UP000004926"/>
    </source>
</evidence>
<keyword evidence="3" id="KW-0285">Flavoprotein</keyword>
<evidence type="ECO:0000259" key="6">
    <source>
        <dbReference type="Pfam" id="PF00441"/>
    </source>
</evidence>
<dbReference type="InterPro" id="IPR009075">
    <property type="entry name" value="AcylCo_DH/oxidase_C"/>
</dbReference>
<reference evidence="8 9" key="1">
    <citation type="journal article" date="2012" name="Stand. Genomic Sci.">
        <title>Genome sequence of the ocean sediment bacterium Saccharomonospora marina type strain (XMU15(T)).</title>
        <authorList>
            <person name="Klenk H.P."/>
            <person name="Lu M."/>
            <person name="Lucas S."/>
            <person name="Lapidus A."/>
            <person name="Copeland A."/>
            <person name="Pitluck S."/>
            <person name="Goodwin L.A."/>
            <person name="Han C."/>
            <person name="Tapia R."/>
            <person name="Brambilla E.M."/>
            <person name="Potter G."/>
            <person name="Land M."/>
            <person name="Ivanova N."/>
            <person name="Rohde M."/>
            <person name="Goker M."/>
            <person name="Detter J.C."/>
            <person name="Li W.J."/>
            <person name="Kyrpides N.C."/>
            <person name="Woyke T."/>
        </authorList>
    </citation>
    <scope>NUCLEOTIDE SEQUENCE [LARGE SCALE GENOMIC DNA]</scope>
    <source>
        <strain evidence="8 9">XMU15</strain>
    </source>
</reference>
<evidence type="ECO:0000256" key="3">
    <source>
        <dbReference type="ARBA" id="ARBA00022630"/>
    </source>
</evidence>
<sequence>MDFSLTQAQRDLAGLTRRIVTDSVTPESLGPHGEGGFDAELWTKLARAGILDAALPSSVGGGGFGLLEQCSVLIELGRAVAPVPYLPTITMAASALAEFGHGEVLERWLVPVLRGERVLAVALPDTGWPTGFTAQRDGATWQLSGAQTAVPHAAFADGLLVPARCADGELVALVETGAEGLAVSPQRSVDHADAALVEANRTPVSAVLEARAAERLRLRGTVGVCALQLGVLERALELTAAYAAERVQFGKPIGSFQAVRHRLADAHIDVEAVRLTLWQAAWRLSETESGQHTATAEETATVEQEVATAKYWAAQAGHRVAHTAVHVHGGVGIDVEHPVHRYFVAAKRHEFLLGGATAHLRELGSLLARS</sequence>
<dbReference type="eggNOG" id="COG1960">
    <property type="taxonomic scope" value="Bacteria"/>
</dbReference>
<dbReference type="InterPro" id="IPR037069">
    <property type="entry name" value="AcylCoA_DH/ox_N_sf"/>
</dbReference>
<gene>
    <name evidence="8" type="ORF">SacmaDRAFT_3707</name>
</gene>
<dbReference type="OrthoDB" id="8677713at2"/>